<dbReference type="SMART" id="SM01403">
    <property type="entry name" value="Ribosomal_S10"/>
    <property type="match status" value="1"/>
</dbReference>
<dbReference type="InterPro" id="IPR027486">
    <property type="entry name" value="Ribosomal_uS10_dom"/>
</dbReference>
<evidence type="ECO:0000256" key="4">
    <source>
        <dbReference type="ARBA" id="ARBA00023128"/>
    </source>
</evidence>
<evidence type="ECO:0000313" key="10">
    <source>
        <dbReference type="EMBL" id="ODN01555.1"/>
    </source>
</evidence>
<dbReference type="InterPro" id="IPR036838">
    <property type="entry name" value="Ribosomal_uS10_dom_sf"/>
</dbReference>
<evidence type="ECO:0000259" key="9">
    <source>
        <dbReference type="SMART" id="SM01403"/>
    </source>
</evidence>
<dbReference type="Gene3D" id="3.30.70.600">
    <property type="entry name" value="Ribosomal protein S10 domain"/>
    <property type="match status" value="1"/>
</dbReference>
<dbReference type="AlphaFoldDB" id="A0A1D2N8Z0"/>
<dbReference type="InterPro" id="IPR040055">
    <property type="entry name" value="Ribosomal_uS10m"/>
</dbReference>
<sequence length="269" mass="30065">MESSPSLPVTTPISGYKLRMGILKITSRSKLAWQCLCQSSTKGFHSAVAANIPVINNLKTGKGGYRILPTRSPQFSGVPNSLINLTNKLYFYSTEASVNKEDSENIASSSPASTESNEESLSGKSASQTGELLPSEQDAADWDNKLDKLYKTVELEVLAYEPSVLDSYQWFVISTARHLGIKVGKSWSPLKSDKLRFKLLKSAFVHKKHVVQYEVRTHHRFIIFHQLTSSTADTFLEYIERNLPEGVGLKVTRVEAKALPDYLQKRPQQ</sequence>
<dbReference type="SUPFAM" id="SSF54999">
    <property type="entry name" value="Ribosomal protein S10"/>
    <property type="match status" value="1"/>
</dbReference>
<protein>
    <recommendedName>
        <fullName evidence="6">Small ribosomal subunit protein uS10m</fullName>
    </recommendedName>
    <alternativeName>
        <fullName evidence="7">28S ribosomal protein S10, mitochondrial</fullName>
    </alternativeName>
</protein>
<proteinExistence type="inferred from homology"/>
<gene>
    <name evidence="10" type="ORF">Ocin01_05136</name>
</gene>
<feature type="compositionally biased region" description="Polar residues" evidence="8">
    <location>
        <begin position="105"/>
        <end position="130"/>
    </location>
</feature>
<accession>A0A1D2N8Z0</accession>
<dbReference type="Proteomes" id="UP000094527">
    <property type="component" value="Unassembled WGS sequence"/>
</dbReference>
<dbReference type="Pfam" id="PF00338">
    <property type="entry name" value="Ribosomal_S10"/>
    <property type="match status" value="1"/>
</dbReference>
<keyword evidence="4" id="KW-0496">Mitochondrion</keyword>
<dbReference type="EMBL" id="LJIJ01000147">
    <property type="protein sequence ID" value="ODN01555.1"/>
    <property type="molecule type" value="Genomic_DNA"/>
</dbReference>
<keyword evidence="5" id="KW-0687">Ribonucleoprotein</keyword>
<comment type="similarity">
    <text evidence="2">Belongs to the universal ribosomal protein uS10 family.</text>
</comment>
<evidence type="ECO:0000256" key="8">
    <source>
        <dbReference type="SAM" id="MobiDB-lite"/>
    </source>
</evidence>
<evidence type="ECO:0000256" key="3">
    <source>
        <dbReference type="ARBA" id="ARBA00022980"/>
    </source>
</evidence>
<evidence type="ECO:0000313" key="11">
    <source>
        <dbReference type="Proteomes" id="UP000094527"/>
    </source>
</evidence>
<evidence type="ECO:0000256" key="7">
    <source>
        <dbReference type="ARBA" id="ARBA00035544"/>
    </source>
</evidence>
<dbReference type="OrthoDB" id="366214at2759"/>
<evidence type="ECO:0000256" key="5">
    <source>
        <dbReference type="ARBA" id="ARBA00023274"/>
    </source>
</evidence>
<evidence type="ECO:0000256" key="1">
    <source>
        <dbReference type="ARBA" id="ARBA00004173"/>
    </source>
</evidence>
<dbReference type="GO" id="GO:0005763">
    <property type="term" value="C:mitochondrial small ribosomal subunit"/>
    <property type="evidence" value="ECO:0007669"/>
    <property type="project" value="InterPro"/>
</dbReference>
<name>A0A1D2N8Z0_ORCCI</name>
<dbReference type="PANTHER" id="PTHR13334">
    <property type="entry name" value="MITOCHONDRIAL 28S RIBOSOMAL PROTEIN S10"/>
    <property type="match status" value="1"/>
</dbReference>
<dbReference type="STRING" id="48709.A0A1D2N8Z0"/>
<feature type="domain" description="Small ribosomal subunit protein uS10" evidence="9">
    <location>
        <begin position="154"/>
        <end position="252"/>
    </location>
</feature>
<keyword evidence="3 10" id="KW-0689">Ribosomal protein</keyword>
<evidence type="ECO:0000256" key="6">
    <source>
        <dbReference type="ARBA" id="ARBA00035261"/>
    </source>
</evidence>
<evidence type="ECO:0000256" key="2">
    <source>
        <dbReference type="ARBA" id="ARBA00007102"/>
    </source>
</evidence>
<reference evidence="10 11" key="1">
    <citation type="journal article" date="2016" name="Genome Biol. Evol.">
        <title>Gene Family Evolution Reflects Adaptation to Soil Environmental Stressors in the Genome of the Collembolan Orchesella cincta.</title>
        <authorList>
            <person name="Faddeeva-Vakhrusheva A."/>
            <person name="Derks M.F."/>
            <person name="Anvar S.Y."/>
            <person name="Agamennone V."/>
            <person name="Suring W."/>
            <person name="Smit S."/>
            <person name="van Straalen N.M."/>
            <person name="Roelofs D."/>
        </authorList>
    </citation>
    <scope>NUCLEOTIDE SEQUENCE [LARGE SCALE GENOMIC DNA]</scope>
    <source>
        <tissue evidence="10">Mixed pool</tissue>
    </source>
</reference>
<feature type="region of interest" description="Disordered" evidence="8">
    <location>
        <begin position="102"/>
        <end position="134"/>
    </location>
</feature>
<comment type="caution">
    <text evidence="10">The sequence shown here is derived from an EMBL/GenBank/DDBJ whole genome shotgun (WGS) entry which is preliminary data.</text>
</comment>
<dbReference type="PANTHER" id="PTHR13334:SF4">
    <property type="entry name" value="SMALL RIBOSOMAL SUBUNIT PROTEIN US10M"/>
    <property type="match status" value="1"/>
</dbReference>
<keyword evidence="11" id="KW-1185">Reference proteome</keyword>
<comment type="subcellular location">
    <subcellularLocation>
        <location evidence="1">Mitochondrion</location>
    </subcellularLocation>
</comment>
<organism evidence="10 11">
    <name type="scientific">Orchesella cincta</name>
    <name type="common">Springtail</name>
    <name type="synonym">Podura cincta</name>
    <dbReference type="NCBI Taxonomy" id="48709"/>
    <lineage>
        <taxon>Eukaryota</taxon>
        <taxon>Metazoa</taxon>
        <taxon>Ecdysozoa</taxon>
        <taxon>Arthropoda</taxon>
        <taxon>Hexapoda</taxon>
        <taxon>Collembola</taxon>
        <taxon>Entomobryomorpha</taxon>
        <taxon>Entomobryoidea</taxon>
        <taxon>Orchesellidae</taxon>
        <taxon>Orchesellinae</taxon>
        <taxon>Orchesella</taxon>
    </lineage>
</organism>